<evidence type="ECO:0000313" key="2">
    <source>
        <dbReference type="EMBL" id="OCA74308.1"/>
    </source>
</evidence>
<accession>A0A1B8ZRU3</accession>
<sequence length="390" mass="43922">MTRKIKNAQIVPTFTIALALFQARTYAQITIANTEPDSTGRKWSVYLQGFLQTDMMLDFQEMGSKDGIVAPSIVIPQRNSRSGYISIKQSQIGLGLKEIESNGDSPASVYAEIDFYGPDGTTNPRLRHAYVQWKKWLIGQTWSNFSDVEIFPNIFDFNGANGAMFLRSVQLRYTEQLSDQQVLSFSLEDPGTVSMTIPDSHPEWKRKNMMPVLTASYCHGTKDYIKIAGVLSSVDYENSDESHTKLGFGGVLSLRKYINSNTNIRLQTSFGKGYARNNIVLSGEGYDAVFDPQRNRAETLSLFNILGIWEHWWAPQWSSVAYYSYSQVGSNPVPGNGLMKRFQNAAINIIYQAGKNLRLDVEGNYARTQNAEGIKGDAFRLQFTTSYSFR</sequence>
<organism evidence="2 3">
    <name type="scientific">Chryseobacterium arthrosphaerae</name>
    <dbReference type="NCBI Taxonomy" id="651561"/>
    <lineage>
        <taxon>Bacteria</taxon>
        <taxon>Pseudomonadati</taxon>
        <taxon>Bacteroidota</taxon>
        <taxon>Flavobacteriia</taxon>
        <taxon>Flavobacteriales</taxon>
        <taxon>Weeksellaceae</taxon>
        <taxon>Chryseobacterium group</taxon>
        <taxon>Chryseobacterium</taxon>
    </lineage>
</organism>
<dbReference type="InterPro" id="IPR045748">
    <property type="entry name" value="DcaP"/>
</dbReference>
<dbReference type="Pfam" id="PF19577">
    <property type="entry name" value="DcaP"/>
    <property type="match status" value="1"/>
</dbReference>
<evidence type="ECO:0008006" key="4">
    <source>
        <dbReference type="Google" id="ProtNLM"/>
    </source>
</evidence>
<protein>
    <recommendedName>
        <fullName evidence="4">Porin</fullName>
    </recommendedName>
</protein>
<dbReference type="Proteomes" id="UP000093432">
    <property type="component" value="Unassembled WGS sequence"/>
</dbReference>
<dbReference type="SUPFAM" id="SSF56935">
    <property type="entry name" value="Porins"/>
    <property type="match status" value="1"/>
</dbReference>
<gene>
    <name evidence="2" type="ORF">BBI00_08160</name>
</gene>
<evidence type="ECO:0000256" key="1">
    <source>
        <dbReference type="SAM" id="SignalP"/>
    </source>
</evidence>
<reference evidence="3" key="1">
    <citation type="submission" date="2016-07" db="EMBL/GenBank/DDBJ databases">
        <authorList>
            <person name="Florea S."/>
            <person name="Webb J.S."/>
            <person name="Jaromczyk J."/>
            <person name="Schardl C.L."/>
        </authorList>
    </citation>
    <scope>NUCLEOTIDE SEQUENCE [LARGE SCALE GENOMIC DNA]</scope>
    <source>
        <strain evidence="3">CC-VM-7</strain>
    </source>
</reference>
<comment type="caution">
    <text evidence="2">The sequence shown here is derived from an EMBL/GenBank/DDBJ whole genome shotgun (WGS) entry which is preliminary data.</text>
</comment>
<dbReference type="AlphaFoldDB" id="A0A1B8ZRU3"/>
<dbReference type="STRING" id="651561.BBI00_08160"/>
<dbReference type="RefSeq" id="WP_065398299.1">
    <property type="nucleotide sequence ID" value="NZ_MAYG01000001.1"/>
</dbReference>
<name>A0A1B8ZRU3_9FLAO</name>
<evidence type="ECO:0000313" key="3">
    <source>
        <dbReference type="Proteomes" id="UP000093432"/>
    </source>
</evidence>
<dbReference type="OrthoDB" id="790324at2"/>
<feature type="signal peptide" evidence="1">
    <location>
        <begin position="1"/>
        <end position="27"/>
    </location>
</feature>
<keyword evidence="1" id="KW-0732">Signal</keyword>
<dbReference type="EMBL" id="MAYG01000001">
    <property type="protein sequence ID" value="OCA74308.1"/>
    <property type="molecule type" value="Genomic_DNA"/>
</dbReference>
<feature type="chain" id="PRO_5008621018" description="Porin" evidence="1">
    <location>
        <begin position="28"/>
        <end position="390"/>
    </location>
</feature>
<proteinExistence type="predicted"/>